<dbReference type="InterPro" id="IPR003439">
    <property type="entry name" value="ABC_transporter-like_ATP-bd"/>
</dbReference>
<dbReference type="InterPro" id="IPR013563">
    <property type="entry name" value="Oligopep_ABC_C"/>
</dbReference>
<dbReference type="Gene3D" id="3.40.50.300">
    <property type="entry name" value="P-loop containing nucleotide triphosphate hydrolases"/>
    <property type="match status" value="1"/>
</dbReference>
<dbReference type="SUPFAM" id="SSF52540">
    <property type="entry name" value="P-loop containing nucleoside triphosphate hydrolases"/>
    <property type="match status" value="1"/>
</dbReference>
<comment type="subcellular location">
    <subcellularLocation>
        <location evidence="1">Cell membrane</location>
        <topology evidence="1">Peripheral membrane protein</topology>
    </subcellularLocation>
</comment>
<organism evidence="9 10">
    <name type="scientific">Streptosporangium becharense</name>
    <dbReference type="NCBI Taxonomy" id="1816182"/>
    <lineage>
        <taxon>Bacteria</taxon>
        <taxon>Bacillati</taxon>
        <taxon>Actinomycetota</taxon>
        <taxon>Actinomycetes</taxon>
        <taxon>Streptosporangiales</taxon>
        <taxon>Streptosporangiaceae</taxon>
        <taxon>Streptosporangium</taxon>
    </lineage>
</organism>
<dbReference type="PANTHER" id="PTHR43297">
    <property type="entry name" value="OLIGOPEPTIDE TRANSPORT ATP-BINDING PROTEIN APPD"/>
    <property type="match status" value="1"/>
</dbReference>
<sequence>MGPLESSPGFDGSAPLLAVEDLHVEFAAPHGAVRVLNGVGYTVEAGETLAVLGESGSGKSVTARAIMGLVRPPRGRVVAGAVRLRGVDLLALPEEGRRRLRGTVVAMVFQDALSALNPVLTVGHQIAELFRAHRGMSRKDAHREAVAALDAVRIPSAARRAGDYPHQFSGGMRQRVGIALAIALRPRLIIADEPTTALDVTVQAQIIRLLAEIQREHGTGLVLITHDMGVVADIADRVAVMYAGRVVERGTALEVYARPAHPYTEALLEAVPRPDLRGRRLKVIPGVPPDPARPLPGCAFRPRCGYATAACAHVPVAHEIGPGRLTACHEWERVTP</sequence>
<dbReference type="EMBL" id="JACHMP010000001">
    <property type="protein sequence ID" value="MBB5818358.1"/>
    <property type="molecule type" value="Genomic_DNA"/>
</dbReference>
<comment type="caution">
    <text evidence="9">The sequence shown here is derived from an EMBL/GenBank/DDBJ whole genome shotgun (WGS) entry which is preliminary data.</text>
</comment>
<dbReference type="PROSITE" id="PS00211">
    <property type="entry name" value="ABC_TRANSPORTER_1"/>
    <property type="match status" value="1"/>
</dbReference>
<dbReference type="NCBIfam" id="TIGR01727">
    <property type="entry name" value="oligo_HPY"/>
    <property type="match status" value="1"/>
</dbReference>
<dbReference type="Pfam" id="PF08352">
    <property type="entry name" value="oligo_HPY"/>
    <property type="match status" value="1"/>
</dbReference>
<protein>
    <submittedName>
        <fullName evidence="9">Oligopeptide/dipeptide ABC transporter ATP-binding protein</fullName>
    </submittedName>
</protein>
<accession>A0A7W9ICU8</accession>
<dbReference type="InterPro" id="IPR050388">
    <property type="entry name" value="ABC_Ni/Peptide_Import"/>
</dbReference>
<feature type="domain" description="ABC transporter" evidence="8">
    <location>
        <begin position="17"/>
        <end position="268"/>
    </location>
</feature>
<dbReference type="CDD" id="cd03257">
    <property type="entry name" value="ABC_NikE_OppD_transporters"/>
    <property type="match status" value="1"/>
</dbReference>
<dbReference type="GO" id="GO:0016887">
    <property type="term" value="F:ATP hydrolysis activity"/>
    <property type="evidence" value="ECO:0007669"/>
    <property type="project" value="InterPro"/>
</dbReference>
<dbReference type="Proteomes" id="UP000540685">
    <property type="component" value="Unassembled WGS sequence"/>
</dbReference>
<evidence type="ECO:0000256" key="4">
    <source>
        <dbReference type="ARBA" id="ARBA00022475"/>
    </source>
</evidence>
<evidence type="ECO:0000256" key="1">
    <source>
        <dbReference type="ARBA" id="ARBA00004202"/>
    </source>
</evidence>
<evidence type="ECO:0000256" key="5">
    <source>
        <dbReference type="ARBA" id="ARBA00022741"/>
    </source>
</evidence>
<dbReference type="InterPro" id="IPR027417">
    <property type="entry name" value="P-loop_NTPase"/>
</dbReference>
<dbReference type="Pfam" id="PF00005">
    <property type="entry name" value="ABC_tran"/>
    <property type="match status" value="1"/>
</dbReference>
<evidence type="ECO:0000313" key="10">
    <source>
        <dbReference type="Proteomes" id="UP000540685"/>
    </source>
</evidence>
<dbReference type="InterPro" id="IPR003593">
    <property type="entry name" value="AAA+_ATPase"/>
</dbReference>
<evidence type="ECO:0000256" key="7">
    <source>
        <dbReference type="ARBA" id="ARBA00023136"/>
    </source>
</evidence>
<evidence type="ECO:0000256" key="6">
    <source>
        <dbReference type="ARBA" id="ARBA00022840"/>
    </source>
</evidence>
<gene>
    <name evidence="9" type="ORF">F4562_001420</name>
</gene>
<dbReference type="RefSeq" id="WP_184543683.1">
    <property type="nucleotide sequence ID" value="NZ_JACHMP010000001.1"/>
</dbReference>
<evidence type="ECO:0000256" key="2">
    <source>
        <dbReference type="ARBA" id="ARBA00005417"/>
    </source>
</evidence>
<comment type="similarity">
    <text evidence="2">Belongs to the ABC transporter superfamily.</text>
</comment>
<dbReference type="InterPro" id="IPR017871">
    <property type="entry name" value="ABC_transporter-like_CS"/>
</dbReference>
<dbReference type="GO" id="GO:0005524">
    <property type="term" value="F:ATP binding"/>
    <property type="evidence" value="ECO:0007669"/>
    <property type="project" value="UniProtKB-KW"/>
</dbReference>
<dbReference type="AlphaFoldDB" id="A0A7W9ICU8"/>
<keyword evidence="6 9" id="KW-0067">ATP-binding</keyword>
<dbReference type="FunFam" id="3.40.50.300:FF:000016">
    <property type="entry name" value="Oligopeptide ABC transporter ATP-binding component"/>
    <property type="match status" value="1"/>
</dbReference>
<evidence type="ECO:0000313" key="9">
    <source>
        <dbReference type="EMBL" id="MBB5818358.1"/>
    </source>
</evidence>
<name>A0A7W9ICU8_9ACTN</name>
<keyword evidence="10" id="KW-1185">Reference proteome</keyword>
<evidence type="ECO:0000256" key="3">
    <source>
        <dbReference type="ARBA" id="ARBA00022448"/>
    </source>
</evidence>
<dbReference type="GO" id="GO:0015833">
    <property type="term" value="P:peptide transport"/>
    <property type="evidence" value="ECO:0007669"/>
    <property type="project" value="InterPro"/>
</dbReference>
<keyword evidence="4" id="KW-1003">Cell membrane</keyword>
<dbReference type="PANTHER" id="PTHR43297:SF2">
    <property type="entry name" value="DIPEPTIDE TRANSPORT ATP-BINDING PROTEIN DPPD"/>
    <property type="match status" value="1"/>
</dbReference>
<reference evidence="9 10" key="1">
    <citation type="submission" date="2020-08" db="EMBL/GenBank/DDBJ databases">
        <title>Sequencing the genomes of 1000 actinobacteria strains.</title>
        <authorList>
            <person name="Klenk H.-P."/>
        </authorList>
    </citation>
    <scope>NUCLEOTIDE SEQUENCE [LARGE SCALE GENOMIC DNA]</scope>
    <source>
        <strain evidence="9 10">DSM 46887</strain>
    </source>
</reference>
<dbReference type="PROSITE" id="PS50893">
    <property type="entry name" value="ABC_TRANSPORTER_2"/>
    <property type="match status" value="1"/>
</dbReference>
<keyword evidence="3" id="KW-0813">Transport</keyword>
<dbReference type="SMART" id="SM00382">
    <property type="entry name" value="AAA"/>
    <property type="match status" value="1"/>
</dbReference>
<evidence type="ECO:0000259" key="8">
    <source>
        <dbReference type="PROSITE" id="PS50893"/>
    </source>
</evidence>
<keyword evidence="7" id="KW-0472">Membrane</keyword>
<proteinExistence type="inferred from homology"/>
<keyword evidence="5" id="KW-0547">Nucleotide-binding</keyword>
<dbReference type="GO" id="GO:0005886">
    <property type="term" value="C:plasma membrane"/>
    <property type="evidence" value="ECO:0007669"/>
    <property type="project" value="UniProtKB-SubCell"/>
</dbReference>